<feature type="binding site" evidence="7">
    <location>
        <position position="148"/>
    </location>
    <ligand>
        <name>a 1,2-diacyl-sn-glycero-3-phospho-(1'-sn-glycerol)</name>
        <dbReference type="ChEBI" id="CHEBI:64716"/>
    </ligand>
</feature>
<keyword evidence="6 7" id="KW-0472">Membrane</keyword>
<keyword evidence="2 7" id="KW-1003">Cell membrane</keyword>
<dbReference type="InterPro" id="IPR001640">
    <property type="entry name" value="Lgt"/>
</dbReference>
<reference evidence="8 9" key="1">
    <citation type="submission" date="2017-04" db="EMBL/GenBank/DDBJ databases">
        <authorList>
            <person name="Afonso C.L."/>
            <person name="Miller P.J."/>
            <person name="Scott M.A."/>
            <person name="Spackman E."/>
            <person name="Goraichik I."/>
            <person name="Dimitrov K.M."/>
            <person name="Suarez D.L."/>
            <person name="Swayne D.E."/>
        </authorList>
    </citation>
    <scope>NUCLEOTIDE SEQUENCE [LARGE SCALE GENOMIC DNA]</scope>
    <source>
        <strain evidence="8 9">USBA 355</strain>
    </source>
</reference>
<dbReference type="GO" id="GO:0042158">
    <property type="term" value="P:lipoprotein biosynthetic process"/>
    <property type="evidence" value="ECO:0007669"/>
    <property type="project" value="UniProtKB-UniRule"/>
</dbReference>
<dbReference type="PANTHER" id="PTHR30589:SF0">
    <property type="entry name" value="PHOSPHATIDYLGLYCEROL--PROLIPOPROTEIN DIACYLGLYCERYL TRANSFERASE"/>
    <property type="match status" value="1"/>
</dbReference>
<dbReference type="AlphaFoldDB" id="A0A1Y6C6R6"/>
<accession>A0A1Y6C6R6</accession>
<dbReference type="NCBIfam" id="TIGR00544">
    <property type="entry name" value="lgt"/>
    <property type="match status" value="1"/>
</dbReference>
<evidence type="ECO:0000256" key="5">
    <source>
        <dbReference type="ARBA" id="ARBA00022989"/>
    </source>
</evidence>
<dbReference type="STRING" id="560819.SAMN05428998_11673"/>
<organism evidence="8 9">
    <name type="scientific">Tistlia consotensis USBA 355</name>
    <dbReference type="NCBI Taxonomy" id="560819"/>
    <lineage>
        <taxon>Bacteria</taxon>
        <taxon>Pseudomonadati</taxon>
        <taxon>Pseudomonadota</taxon>
        <taxon>Alphaproteobacteria</taxon>
        <taxon>Rhodospirillales</taxon>
        <taxon>Rhodovibrionaceae</taxon>
        <taxon>Tistlia</taxon>
    </lineage>
</organism>
<evidence type="ECO:0000256" key="6">
    <source>
        <dbReference type="ARBA" id="ARBA00023136"/>
    </source>
</evidence>
<dbReference type="EC" id="2.5.1.145" evidence="7"/>
<dbReference type="HAMAP" id="MF_01147">
    <property type="entry name" value="Lgt"/>
    <property type="match status" value="1"/>
</dbReference>
<comment type="similarity">
    <text evidence="1 7">Belongs to the Lgt family.</text>
</comment>
<dbReference type="Pfam" id="PF01790">
    <property type="entry name" value="LGT"/>
    <property type="match status" value="1"/>
</dbReference>
<evidence type="ECO:0000256" key="1">
    <source>
        <dbReference type="ARBA" id="ARBA00007150"/>
    </source>
</evidence>
<feature type="transmembrane region" description="Helical" evidence="7">
    <location>
        <begin position="98"/>
        <end position="122"/>
    </location>
</feature>
<evidence type="ECO:0000256" key="3">
    <source>
        <dbReference type="ARBA" id="ARBA00022679"/>
    </source>
</evidence>
<feature type="transmembrane region" description="Helical" evidence="7">
    <location>
        <begin position="213"/>
        <end position="233"/>
    </location>
</feature>
<comment type="subcellular location">
    <subcellularLocation>
        <location evidence="7">Cell membrane</location>
        <topology evidence="7">Multi-pass membrane protein</topology>
    </subcellularLocation>
</comment>
<keyword evidence="9" id="KW-1185">Reference proteome</keyword>
<feature type="transmembrane region" description="Helical" evidence="7">
    <location>
        <begin position="65"/>
        <end position="86"/>
    </location>
</feature>
<dbReference type="GO" id="GO:0008961">
    <property type="term" value="F:phosphatidylglycerol-prolipoprotein diacylglyceryl transferase activity"/>
    <property type="evidence" value="ECO:0007669"/>
    <property type="project" value="UniProtKB-UniRule"/>
</dbReference>
<evidence type="ECO:0000256" key="2">
    <source>
        <dbReference type="ARBA" id="ARBA00022475"/>
    </source>
</evidence>
<dbReference type="UniPathway" id="UPA00664"/>
<proteinExistence type="inferred from homology"/>
<keyword evidence="8" id="KW-0449">Lipoprotein</keyword>
<dbReference type="PROSITE" id="PS01311">
    <property type="entry name" value="LGT"/>
    <property type="match status" value="1"/>
</dbReference>
<dbReference type="PANTHER" id="PTHR30589">
    <property type="entry name" value="PROLIPOPROTEIN DIACYLGLYCERYL TRANSFERASE"/>
    <property type="match status" value="1"/>
</dbReference>
<name>A0A1Y6C6R6_9PROT</name>
<dbReference type="GO" id="GO:0005886">
    <property type="term" value="C:plasma membrane"/>
    <property type="evidence" value="ECO:0007669"/>
    <property type="project" value="UniProtKB-SubCell"/>
</dbReference>
<comment type="pathway">
    <text evidence="7">Protein modification; lipoprotein biosynthesis (diacylglyceryl transfer).</text>
</comment>
<feature type="transmembrane region" description="Helical" evidence="7">
    <location>
        <begin position="26"/>
        <end position="44"/>
    </location>
</feature>
<feature type="transmembrane region" description="Helical" evidence="7">
    <location>
        <begin position="129"/>
        <end position="150"/>
    </location>
</feature>
<keyword evidence="5 7" id="KW-1133">Transmembrane helix</keyword>
<feature type="transmembrane region" description="Helical" evidence="7">
    <location>
        <begin position="183"/>
        <end position="201"/>
    </location>
</feature>
<evidence type="ECO:0000256" key="4">
    <source>
        <dbReference type="ARBA" id="ARBA00022692"/>
    </source>
</evidence>
<feature type="transmembrane region" description="Helical" evidence="7">
    <location>
        <begin position="239"/>
        <end position="262"/>
    </location>
</feature>
<evidence type="ECO:0000313" key="8">
    <source>
        <dbReference type="EMBL" id="SMF46172.1"/>
    </source>
</evidence>
<sequence>MIETAHAALMFPQFDPVAVALGPFEIRWYALAYIVGLLAGWRYCRWLTEPRRSPAGISKEAFDDFLFWAILGVVIGGRTGFVLFYAPFYYFDHPLQAFMIWKGGMSFHGGLLGVIVVAWFFCRNRGLPFLGLMDIVACATPIGLFLGRIANFINGELWGRPSDLPWAMIFPKAGPIPRHPSQLYEATMEGIILFTVLFFVMRSGALQRYGRCAGTFLVGYAIARSVGEIFRQYDTDVGLILGMTQGQLYSVPMLLIGLYLIFTARKAQPRVAAEAKAGAKAK</sequence>
<dbReference type="Proteomes" id="UP000192917">
    <property type="component" value="Unassembled WGS sequence"/>
</dbReference>
<evidence type="ECO:0000313" key="9">
    <source>
        <dbReference type="Proteomes" id="UP000192917"/>
    </source>
</evidence>
<comment type="catalytic activity">
    <reaction evidence="7">
        <text>L-cysteinyl-[prolipoprotein] + a 1,2-diacyl-sn-glycero-3-phospho-(1'-sn-glycerol) = an S-1,2-diacyl-sn-glyceryl-L-cysteinyl-[prolipoprotein] + sn-glycerol 1-phosphate + H(+)</text>
        <dbReference type="Rhea" id="RHEA:56712"/>
        <dbReference type="Rhea" id="RHEA-COMP:14679"/>
        <dbReference type="Rhea" id="RHEA-COMP:14680"/>
        <dbReference type="ChEBI" id="CHEBI:15378"/>
        <dbReference type="ChEBI" id="CHEBI:29950"/>
        <dbReference type="ChEBI" id="CHEBI:57685"/>
        <dbReference type="ChEBI" id="CHEBI:64716"/>
        <dbReference type="ChEBI" id="CHEBI:140658"/>
        <dbReference type="EC" id="2.5.1.145"/>
    </reaction>
</comment>
<protein>
    <recommendedName>
        <fullName evidence="7">Phosphatidylglycerol--prolipoprotein diacylglyceryl transferase</fullName>
        <ecNumber evidence="7">2.5.1.145</ecNumber>
    </recommendedName>
</protein>
<keyword evidence="4 7" id="KW-0812">Transmembrane</keyword>
<dbReference type="EMBL" id="FWZX01000016">
    <property type="protein sequence ID" value="SMF46172.1"/>
    <property type="molecule type" value="Genomic_DNA"/>
</dbReference>
<gene>
    <name evidence="7" type="primary">lgt</name>
    <name evidence="8" type="ORF">SAMN05428998_11673</name>
</gene>
<keyword evidence="3 7" id="KW-0808">Transferase</keyword>
<comment type="function">
    <text evidence="7">Catalyzes the transfer of the diacylglyceryl group from phosphatidylglycerol to the sulfhydryl group of the N-terminal cysteine of a prolipoprotein, the first step in the formation of mature lipoproteins.</text>
</comment>
<evidence type="ECO:0000256" key="7">
    <source>
        <dbReference type="HAMAP-Rule" id="MF_01147"/>
    </source>
</evidence>